<dbReference type="InterPro" id="IPR035984">
    <property type="entry name" value="Acyl-CoA-binding_sf"/>
</dbReference>
<accession>A0A1I7HP02</accession>
<dbReference type="RefSeq" id="WP_093025596.1">
    <property type="nucleotide sequence ID" value="NZ_FPBK01000010.1"/>
</dbReference>
<protein>
    <submittedName>
        <fullName evidence="2">Acyl-CoA-binding protein</fullName>
    </submittedName>
</protein>
<dbReference type="AlphaFoldDB" id="A0A1I7HP02"/>
<organism evidence="2 3">
    <name type="scientific">Pustulibacterium marinum</name>
    <dbReference type="NCBI Taxonomy" id="1224947"/>
    <lineage>
        <taxon>Bacteria</taxon>
        <taxon>Pseudomonadati</taxon>
        <taxon>Bacteroidota</taxon>
        <taxon>Flavobacteriia</taxon>
        <taxon>Flavobacteriales</taxon>
        <taxon>Flavobacteriaceae</taxon>
        <taxon>Pustulibacterium</taxon>
    </lineage>
</organism>
<dbReference type="SUPFAM" id="SSF47027">
    <property type="entry name" value="Acyl-CoA binding protein"/>
    <property type="match status" value="1"/>
</dbReference>
<evidence type="ECO:0000313" key="3">
    <source>
        <dbReference type="Proteomes" id="UP000199138"/>
    </source>
</evidence>
<dbReference type="Pfam" id="PF00887">
    <property type="entry name" value="ACBP"/>
    <property type="match status" value="1"/>
</dbReference>
<dbReference type="PROSITE" id="PS51228">
    <property type="entry name" value="ACB_2"/>
    <property type="match status" value="1"/>
</dbReference>
<evidence type="ECO:0000259" key="1">
    <source>
        <dbReference type="PROSITE" id="PS51228"/>
    </source>
</evidence>
<feature type="domain" description="ACB" evidence="1">
    <location>
        <begin position="6"/>
        <end position="89"/>
    </location>
</feature>
<dbReference type="InterPro" id="IPR014352">
    <property type="entry name" value="FERM/acyl-CoA-bd_prot_sf"/>
</dbReference>
<evidence type="ECO:0000313" key="2">
    <source>
        <dbReference type="EMBL" id="SFU62450.1"/>
    </source>
</evidence>
<proteinExistence type="predicted"/>
<keyword evidence="3" id="KW-1185">Reference proteome</keyword>
<dbReference type="OrthoDB" id="981216at2"/>
<gene>
    <name evidence="2" type="ORF">SAMN05216480_11088</name>
</gene>
<reference evidence="2 3" key="1">
    <citation type="submission" date="2016-10" db="EMBL/GenBank/DDBJ databases">
        <authorList>
            <person name="de Groot N.N."/>
        </authorList>
    </citation>
    <scope>NUCLEOTIDE SEQUENCE [LARGE SCALE GENOMIC DNA]</scope>
    <source>
        <strain evidence="2 3">CGMCC 1.12333</strain>
    </source>
</reference>
<dbReference type="STRING" id="1224947.SAMN05216480_11088"/>
<name>A0A1I7HP02_9FLAO</name>
<dbReference type="Gene3D" id="1.20.80.10">
    <property type="match status" value="1"/>
</dbReference>
<dbReference type="InterPro" id="IPR000582">
    <property type="entry name" value="Acyl-CoA-binding_protein"/>
</dbReference>
<dbReference type="GO" id="GO:0000062">
    <property type="term" value="F:fatty-acyl-CoA binding"/>
    <property type="evidence" value="ECO:0007669"/>
    <property type="project" value="InterPro"/>
</dbReference>
<dbReference type="Proteomes" id="UP000199138">
    <property type="component" value="Unassembled WGS sequence"/>
</dbReference>
<sequence length="89" mass="10190">MTHKNLNKAFDEAVEKVNSHTGNFPADVLLRLYAYYKIATRDMSSPGSRTPLINAFKANALFQTQDLKTDEAKEKYVEAVNRYFDSIKE</sequence>
<dbReference type="EMBL" id="FPBK01000010">
    <property type="protein sequence ID" value="SFU62450.1"/>
    <property type="molecule type" value="Genomic_DNA"/>
</dbReference>